<dbReference type="InterPro" id="IPR011004">
    <property type="entry name" value="Trimer_LpxA-like_sf"/>
</dbReference>
<accession>A0ABT9CHY2</accession>
<proteinExistence type="inferred from homology"/>
<dbReference type="Proteomes" id="UP001240171">
    <property type="component" value="Unassembled WGS sequence"/>
</dbReference>
<evidence type="ECO:0000256" key="1">
    <source>
        <dbReference type="ARBA" id="ARBA00044755"/>
    </source>
</evidence>
<dbReference type="InterPro" id="IPR007607">
    <property type="entry name" value="BacA/B"/>
</dbReference>
<comment type="similarity">
    <text evidence="1">Belongs to the bactofilin family.</text>
</comment>
<dbReference type="SUPFAM" id="SSF51161">
    <property type="entry name" value="Trimeric LpxA-like enzymes"/>
    <property type="match status" value="1"/>
</dbReference>
<dbReference type="EMBL" id="JAUQTB010000006">
    <property type="protein sequence ID" value="MDO7907213.1"/>
    <property type="molecule type" value="Genomic_DNA"/>
</dbReference>
<evidence type="ECO:0000313" key="3">
    <source>
        <dbReference type="Proteomes" id="UP001240171"/>
    </source>
</evidence>
<gene>
    <name evidence="2" type="ORF">Q5741_12410</name>
</gene>
<dbReference type="RefSeq" id="WP_305024419.1">
    <property type="nucleotide sequence ID" value="NZ_JAUQTB010000006.1"/>
</dbReference>
<dbReference type="Pfam" id="PF04519">
    <property type="entry name" value="Bactofilin"/>
    <property type="match status" value="1"/>
</dbReference>
<name>A0ABT9CHY2_9BACL</name>
<reference evidence="2 3" key="1">
    <citation type="submission" date="2023-07" db="EMBL/GenBank/DDBJ databases">
        <title>Paenibacillus sp. JX-17 nov. isolated from soil.</title>
        <authorList>
            <person name="Wan Y."/>
            <person name="Liu B."/>
        </authorList>
    </citation>
    <scope>NUCLEOTIDE SEQUENCE [LARGE SCALE GENOMIC DNA]</scope>
    <source>
        <strain evidence="2 3">JX-17</strain>
    </source>
</reference>
<dbReference type="PANTHER" id="PTHR35024">
    <property type="entry name" value="HYPOTHETICAL CYTOSOLIC PROTEIN"/>
    <property type="match status" value="1"/>
</dbReference>
<comment type="caution">
    <text evidence="2">The sequence shown here is derived from an EMBL/GenBank/DDBJ whole genome shotgun (WGS) entry which is preliminary data.</text>
</comment>
<protein>
    <submittedName>
        <fullName evidence="2">Polymer-forming cytoskeletal protein</fullName>
    </submittedName>
</protein>
<sequence length="142" mass="15024">MFKETKRTAVSTDTLIGQGTEIQGSLHCSADLRIEGRLIGDIVSTRDVIIGESSILRSCITARNVIIAGKVFGDITAEGKLTIMASGKLYGNIQAKSLIVAEGGVFNGTSGGMEETEETEWLTDNDRIQALSAVESTESQAG</sequence>
<dbReference type="PANTHER" id="PTHR35024:SF4">
    <property type="entry name" value="POLYMER-FORMING CYTOSKELETAL PROTEIN"/>
    <property type="match status" value="1"/>
</dbReference>
<organism evidence="2 3">
    <name type="scientific">Paenibacillus lacisoli</name>
    <dbReference type="NCBI Taxonomy" id="3064525"/>
    <lineage>
        <taxon>Bacteria</taxon>
        <taxon>Bacillati</taxon>
        <taxon>Bacillota</taxon>
        <taxon>Bacilli</taxon>
        <taxon>Bacillales</taxon>
        <taxon>Paenibacillaceae</taxon>
        <taxon>Paenibacillus</taxon>
    </lineage>
</organism>
<keyword evidence="3" id="KW-1185">Reference proteome</keyword>
<evidence type="ECO:0000313" key="2">
    <source>
        <dbReference type="EMBL" id="MDO7907213.1"/>
    </source>
</evidence>